<dbReference type="AlphaFoldDB" id="A1RX90"/>
<name>A1RX90_THEPD</name>
<gene>
    <name evidence="2" type="ordered locus">Tpen_0411</name>
</gene>
<sequence length="77" mass="8406">MGVISGKVRAVVVLSSLVLLAWLELIAFLLIVENVALKVANSLVRGLLGVLLLFTWVLLMAVAAEALRRKLARARQR</sequence>
<dbReference type="EMBL" id="CP000505">
    <property type="protein sequence ID" value="ABL77820.1"/>
    <property type="molecule type" value="Genomic_DNA"/>
</dbReference>
<organism evidence="2 3">
    <name type="scientific">Thermofilum pendens (strain DSM 2475 / Hrk 5)</name>
    <dbReference type="NCBI Taxonomy" id="368408"/>
    <lineage>
        <taxon>Archaea</taxon>
        <taxon>Thermoproteota</taxon>
        <taxon>Thermoprotei</taxon>
        <taxon>Thermofilales</taxon>
        <taxon>Thermofilaceae</taxon>
        <taxon>Thermofilum</taxon>
    </lineage>
</organism>
<keyword evidence="1" id="KW-0812">Transmembrane</keyword>
<accession>A1RX90</accession>
<dbReference type="GeneID" id="4601505"/>
<proteinExistence type="predicted"/>
<dbReference type="KEGG" id="tpe:Tpen_0411"/>
<dbReference type="HOGENOM" id="CLU_2629912_0_0_2"/>
<keyword evidence="3" id="KW-1185">Reference proteome</keyword>
<dbReference type="RefSeq" id="WP_011752085.1">
    <property type="nucleotide sequence ID" value="NC_008698.1"/>
</dbReference>
<feature type="transmembrane region" description="Helical" evidence="1">
    <location>
        <begin position="44"/>
        <end position="67"/>
    </location>
</feature>
<evidence type="ECO:0000256" key="1">
    <source>
        <dbReference type="SAM" id="Phobius"/>
    </source>
</evidence>
<keyword evidence="1" id="KW-1133">Transmembrane helix</keyword>
<evidence type="ECO:0000313" key="3">
    <source>
        <dbReference type="Proteomes" id="UP000000641"/>
    </source>
</evidence>
<dbReference type="STRING" id="368408.Tpen_0411"/>
<evidence type="ECO:0000313" key="2">
    <source>
        <dbReference type="EMBL" id="ABL77820.1"/>
    </source>
</evidence>
<keyword evidence="1" id="KW-0472">Membrane</keyword>
<reference evidence="3" key="1">
    <citation type="journal article" date="2008" name="J. Bacteriol.">
        <title>Genome sequence of Thermofilum pendens reveals an exceptional loss of biosynthetic pathways without genome reduction.</title>
        <authorList>
            <person name="Anderson I."/>
            <person name="Rodriguez J."/>
            <person name="Susanti D."/>
            <person name="Porat I."/>
            <person name="Reich C."/>
            <person name="Ulrich L.E."/>
            <person name="Elkins J.G."/>
            <person name="Mavromatis K."/>
            <person name="Lykidis A."/>
            <person name="Kim E."/>
            <person name="Thompson L.S."/>
            <person name="Nolan M."/>
            <person name="Land M."/>
            <person name="Copeland A."/>
            <person name="Lapidus A."/>
            <person name="Lucas S."/>
            <person name="Detter C."/>
            <person name="Zhulin I.B."/>
            <person name="Olsen G.J."/>
            <person name="Whitman W."/>
            <person name="Mukhopadhyay B."/>
            <person name="Bristow J."/>
            <person name="Kyrpides N."/>
        </authorList>
    </citation>
    <scope>NUCLEOTIDE SEQUENCE [LARGE SCALE GENOMIC DNA]</scope>
    <source>
        <strain evidence="3">DSM 2475 / Hrk 5</strain>
    </source>
</reference>
<dbReference type="EnsemblBacteria" id="ABL77820">
    <property type="protein sequence ID" value="ABL77820"/>
    <property type="gene ID" value="Tpen_0411"/>
</dbReference>
<dbReference type="Proteomes" id="UP000000641">
    <property type="component" value="Chromosome"/>
</dbReference>
<protein>
    <submittedName>
        <fullName evidence="2">Uncharacterized protein</fullName>
    </submittedName>
</protein>
<feature type="transmembrane region" description="Helical" evidence="1">
    <location>
        <begin position="12"/>
        <end position="32"/>
    </location>
</feature>